<sequence>MASDSIVILQEMYLWNEDMLKTSQNEDLWSENEAKKRRNNKLPKNRVHDRAMQNPRLVISQVRKMLGVEATNLIKGSQIHPHPINYVYDSFFLSIDYENPNHSLGGSRMHVQKVFWGDNDQKRTLLIWSWHQETLSHESCILGIKKLSTMNHGLMSLKS</sequence>
<dbReference type="Proteomes" id="UP001060085">
    <property type="component" value="Linkage Group LG06"/>
</dbReference>
<proteinExistence type="predicted"/>
<comment type="caution">
    <text evidence="1">The sequence shown here is derived from an EMBL/GenBank/DDBJ whole genome shotgun (WGS) entry which is preliminary data.</text>
</comment>
<evidence type="ECO:0000313" key="1">
    <source>
        <dbReference type="EMBL" id="KAI5656951.1"/>
    </source>
</evidence>
<dbReference type="EMBL" id="CM044706">
    <property type="protein sequence ID" value="KAI5656951.1"/>
    <property type="molecule type" value="Genomic_DNA"/>
</dbReference>
<reference evidence="2" key="1">
    <citation type="journal article" date="2023" name="Nat. Plants">
        <title>Single-cell RNA sequencing provides a high-resolution roadmap for understanding the multicellular compartmentation of specialized metabolism.</title>
        <authorList>
            <person name="Sun S."/>
            <person name="Shen X."/>
            <person name="Li Y."/>
            <person name="Li Y."/>
            <person name="Wang S."/>
            <person name="Li R."/>
            <person name="Zhang H."/>
            <person name="Shen G."/>
            <person name="Guo B."/>
            <person name="Wei J."/>
            <person name="Xu J."/>
            <person name="St-Pierre B."/>
            <person name="Chen S."/>
            <person name="Sun C."/>
        </authorList>
    </citation>
    <scope>NUCLEOTIDE SEQUENCE [LARGE SCALE GENOMIC DNA]</scope>
</reference>
<gene>
    <name evidence="1" type="ORF">M9H77_25744</name>
</gene>
<organism evidence="1 2">
    <name type="scientific">Catharanthus roseus</name>
    <name type="common">Madagascar periwinkle</name>
    <name type="synonym">Vinca rosea</name>
    <dbReference type="NCBI Taxonomy" id="4058"/>
    <lineage>
        <taxon>Eukaryota</taxon>
        <taxon>Viridiplantae</taxon>
        <taxon>Streptophyta</taxon>
        <taxon>Embryophyta</taxon>
        <taxon>Tracheophyta</taxon>
        <taxon>Spermatophyta</taxon>
        <taxon>Magnoliopsida</taxon>
        <taxon>eudicotyledons</taxon>
        <taxon>Gunneridae</taxon>
        <taxon>Pentapetalae</taxon>
        <taxon>asterids</taxon>
        <taxon>lamiids</taxon>
        <taxon>Gentianales</taxon>
        <taxon>Apocynaceae</taxon>
        <taxon>Rauvolfioideae</taxon>
        <taxon>Vinceae</taxon>
        <taxon>Catharanthinae</taxon>
        <taxon>Catharanthus</taxon>
    </lineage>
</organism>
<keyword evidence="2" id="KW-1185">Reference proteome</keyword>
<protein>
    <submittedName>
        <fullName evidence="1">Uncharacterized protein</fullName>
    </submittedName>
</protein>
<accession>A0ACC0A859</accession>
<evidence type="ECO:0000313" key="2">
    <source>
        <dbReference type="Proteomes" id="UP001060085"/>
    </source>
</evidence>
<name>A0ACC0A859_CATRO</name>